<evidence type="ECO:0000313" key="2">
    <source>
        <dbReference type="Proteomes" id="UP000683417"/>
    </source>
</evidence>
<dbReference type="Proteomes" id="UP000683417">
    <property type="component" value="Unassembled WGS sequence"/>
</dbReference>
<organism evidence="1 2">
    <name type="scientific">Blumeria graminis f. sp. triticale</name>
    <dbReference type="NCBI Taxonomy" id="1689686"/>
    <lineage>
        <taxon>Eukaryota</taxon>
        <taxon>Fungi</taxon>
        <taxon>Dikarya</taxon>
        <taxon>Ascomycota</taxon>
        <taxon>Pezizomycotina</taxon>
        <taxon>Leotiomycetes</taxon>
        <taxon>Erysiphales</taxon>
        <taxon>Erysiphaceae</taxon>
        <taxon>Blumeria</taxon>
    </lineage>
</organism>
<proteinExistence type="predicted"/>
<sequence>LQRSRTNTSGNISPLFLRLIENKTDRLGSPRKSKLHDVRMILCTFHKADVEYLDLSYAY</sequence>
<gene>
    <name evidence="1" type="ORF">BGTH12_LOCUS3489</name>
</gene>
<protein>
    <submittedName>
        <fullName evidence="1">BgTH12-02372</fullName>
    </submittedName>
</protein>
<accession>A0A9W4GEU0</accession>
<dbReference type="AlphaFoldDB" id="A0A9W4GEU0"/>
<dbReference type="EMBL" id="CAJHIT010000005">
    <property type="protein sequence ID" value="CAD6502131.1"/>
    <property type="molecule type" value="Genomic_DNA"/>
</dbReference>
<name>A0A9W4GEU0_BLUGR</name>
<comment type="caution">
    <text evidence="1">The sequence shown here is derived from an EMBL/GenBank/DDBJ whole genome shotgun (WGS) entry which is preliminary data.</text>
</comment>
<feature type="non-terminal residue" evidence="1">
    <location>
        <position position="59"/>
    </location>
</feature>
<evidence type="ECO:0000313" key="1">
    <source>
        <dbReference type="EMBL" id="CAD6502131.1"/>
    </source>
</evidence>
<reference evidence="1" key="1">
    <citation type="submission" date="2020-10" db="EMBL/GenBank/DDBJ databases">
        <authorList>
            <person name="Muller C M."/>
        </authorList>
    </citation>
    <scope>NUCLEOTIDE SEQUENCE</scope>
    <source>
        <strain evidence="1">THUN-12</strain>
    </source>
</reference>